<gene>
    <name evidence="2" type="ORF">CBF36_09220</name>
</gene>
<dbReference type="AlphaFoldDB" id="A0A429ZEL9"/>
<reference evidence="2 3" key="1">
    <citation type="submission" date="2017-05" db="EMBL/GenBank/DDBJ databases">
        <title>Vagococcus spp. assemblies.</title>
        <authorList>
            <person name="Gulvik C.A."/>
        </authorList>
    </citation>
    <scope>NUCLEOTIDE SEQUENCE [LARGE SCALE GENOMIC DNA]</scope>
    <source>
        <strain evidence="2 3">SS1994</strain>
    </source>
</reference>
<protein>
    <submittedName>
        <fullName evidence="2">Uncharacterized protein</fullName>
    </submittedName>
</protein>
<comment type="caution">
    <text evidence="2">The sequence shown here is derived from an EMBL/GenBank/DDBJ whole genome shotgun (WGS) entry which is preliminary data.</text>
</comment>
<evidence type="ECO:0000256" key="1">
    <source>
        <dbReference type="SAM" id="Phobius"/>
    </source>
</evidence>
<dbReference type="Proteomes" id="UP000288490">
    <property type="component" value="Unassembled WGS sequence"/>
</dbReference>
<organism evidence="2 3">
    <name type="scientific">Vagococcus bubulae</name>
    <dbReference type="NCBI Taxonomy" id="1977868"/>
    <lineage>
        <taxon>Bacteria</taxon>
        <taxon>Bacillati</taxon>
        <taxon>Bacillota</taxon>
        <taxon>Bacilli</taxon>
        <taxon>Lactobacillales</taxon>
        <taxon>Enterococcaceae</taxon>
        <taxon>Vagococcus</taxon>
    </lineage>
</organism>
<evidence type="ECO:0000313" key="2">
    <source>
        <dbReference type="EMBL" id="RST92133.1"/>
    </source>
</evidence>
<keyword evidence="1" id="KW-1133">Transmembrane helix</keyword>
<feature type="transmembrane region" description="Helical" evidence="1">
    <location>
        <begin position="12"/>
        <end position="30"/>
    </location>
</feature>
<sequence length="149" mass="16856">MMMIKKQTKCYKLLMGYWFLVPALFLTYTGLTCLKQNISFQELLTTTPTFSVGFLLSCVMLVMGLMLVKIDKRDASRKSLFGKFILFSLIQQLMTFNIVGVILSGLTFYSLSHTSSENESLTLSTKIVMGLILFLSLLMGLISFNVFNK</sequence>
<accession>A0A429ZEL9</accession>
<dbReference type="EMBL" id="NGJT01000018">
    <property type="protein sequence ID" value="RST92133.1"/>
    <property type="molecule type" value="Genomic_DNA"/>
</dbReference>
<keyword evidence="1" id="KW-0472">Membrane</keyword>
<dbReference type="RefSeq" id="WP_125958169.1">
    <property type="nucleotide sequence ID" value="NZ_JAQEJV010000017.1"/>
</dbReference>
<feature type="transmembrane region" description="Helical" evidence="1">
    <location>
        <begin position="80"/>
        <end position="107"/>
    </location>
</feature>
<name>A0A429ZEL9_9ENTE</name>
<keyword evidence="1" id="KW-0812">Transmembrane</keyword>
<keyword evidence="3" id="KW-1185">Reference proteome</keyword>
<feature type="transmembrane region" description="Helical" evidence="1">
    <location>
        <begin position="50"/>
        <end position="68"/>
    </location>
</feature>
<feature type="transmembrane region" description="Helical" evidence="1">
    <location>
        <begin position="127"/>
        <end position="147"/>
    </location>
</feature>
<proteinExistence type="predicted"/>
<evidence type="ECO:0000313" key="3">
    <source>
        <dbReference type="Proteomes" id="UP000288490"/>
    </source>
</evidence>
<dbReference type="OrthoDB" id="2185819at2"/>